<proteinExistence type="predicted"/>
<accession>A0A3L7JYN5</accession>
<reference evidence="1 2" key="1">
    <citation type="submission" date="2018-10" db="EMBL/GenBank/DDBJ databases">
        <title>Falsibacillus sp. genome draft.</title>
        <authorList>
            <person name="Shi S."/>
        </authorList>
    </citation>
    <scope>NUCLEOTIDE SEQUENCE [LARGE SCALE GENOMIC DNA]</scope>
    <source>
        <strain evidence="1 2">GY 10110</strain>
    </source>
</reference>
<dbReference type="EMBL" id="RCVZ01000006">
    <property type="protein sequence ID" value="RLQ95405.1"/>
    <property type="molecule type" value="Genomic_DNA"/>
</dbReference>
<sequence length="115" mass="13321">MNRWPKKIIGFCLLIFFIFSIYLRPTLSDFDHWLSDNYHVSCQNDECSQVISEDNSVPIIQTSSFIENGYLIFNTVEKTFETIDGHQVIIKAFGFCGKYIPIVEKNTDLLDKSNT</sequence>
<dbReference type="AlphaFoldDB" id="A0A3L7JYN5"/>
<organism evidence="1 2">
    <name type="scientific">Falsibacillus albus</name>
    <dbReference type="NCBI Taxonomy" id="2478915"/>
    <lineage>
        <taxon>Bacteria</taxon>
        <taxon>Bacillati</taxon>
        <taxon>Bacillota</taxon>
        <taxon>Bacilli</taxon>
        <taxon>Bacillales</taxon>
        <taxon>Bacillaceae</taxon>
        <taxon>Falsibacillus</taxon>
    </lineage>
</organism>
<keyword evidence="2" id="KW-1185">Reference proteome</keyword>
<evidence type="ECO:0000313" key="2">
    <source>
        <dbReference type="Proteomes" id="UP000276770"/>
    </source>
</evidence>
<comment type="caution">
    <text evidence="1">The sequence shown here is derived from an EMBL/GenBank/DDBJ whole genome shotgun (WGS) entry which is preliminary data.</text>
</comment>
<protein>
    <submittedName>
        <fullName evidence="1">Uncharacterized protein</fullName>
    </submittedName>
</protein>
<gene>
    <name evidence="1" type="ORF">D9X91_10235</name>
</gene>
<dbReference type="Proteomes" id="UP000276770">
    <property type="component" value="Unassembled WGS sequence"/>
</dbReference>
<evidence type="ECO:0000313" key="1">
    <source>
        <dbReference type="EMBL" id="RLQ95405.1"/>
    </source>
</evidence>
<name>A0A3L7JYN5_9BACI</name>